<dbReference type="SUPFAM" id="SSF51735">
    <property type="entry name" value="NAD(P)-binding Rossmann-fold domains"/>
    <property type="match status" value="1"/>
</dbReference>
<evidence type="ECO:0000256" key="3">
    <source>
        <dbReference type="ARBA" id="ARBA00022857"/>
    </source>
</evidence>
<comment type="catalytic activity">
    <reaction evidence="12">
        <text>5,6,7,8-tetrahydropteridine + NAD(+) = 6,7-dihydropteridine + NADH + H(+)</text>
        <dbReference type="Rhea" id="RHEA:17869"/>
        <dbReference type="ChEBI" id="CHEBI:15378"/>
        <dbReference type="ChEBI" id="CHEBI:28889"/>
        <dbReference type="ChEBI" id="CHEBI:30156"/>
        <dbReference type="ChEBI" id="CHEBI:57540"/>
        <dbReference type="ChEBI" id="CHEBI:57945"/>
        <dbReference type="EC" id="1.5.1.34"/>
    </reaction>
    <physiologicalReaction direction="right-to-left" evidence="12">
        <dbReference type="Rhea" id="RHEA:17871"/>
    </physiologicalReaction>
</comment>
<evidence type="ECO:0000256" key="4">
    <source>
        <dbReference type="ARBA" id="ARBA00023002"/>
    </source>
</evidence>
<dbReference type="GO" id="GO:0006729">
    <property type="term" value="P:tetrahydrobiopterin biosynthetic process"/>
    <property type="evidence" value="ECO:0007669"/>
    <property type="project" value="UniProtKB-KW"/>
</dbReference>
<dbReference type="CDD" id="cd05334">
    <property type="entry name" value="DHPR_SDR_c_like"/>
    <property type="match status" value="1"/>
</dbReference>
<dbReference type="InterPro" id="IPR020904">
    <property type="entry name" value="Sc_DH/Rdtase_CS"/>
</dbReference>
<dbReference type="InterPro" id="IPR002347">
    <property type="entry name" value="SDR_fam"/>
</dbReference>
<comment type="catalytic activity">
    <reaction evidence="11">
        <text>5,6,7,8-tetrahydropteridine + NADP(+) = 6,7-dihydropteridine + NADPH + H(+)</text>
        <dbReference type="Rhea" id="RHEA:17865"/>
        <dbReference type="ChEBI" id="CHEBI:15378"/>
        <dbReference type="ChEBI" id="CHEBI:28889"/>
        <dbReference type="ChEBI" id="CHEBI:30156"/>
        <dbReference type="ChEBI" id="CHEBI:57783"/>
        <dbReference type="ChEBI" id="CHEBI:58349"/>
        <dbReference type="EC" id="1.5.1.34"/>
    </reaction>
    <physiologicalReaction direction="right-to-left" evidence="11">
        <dbReference type="Rhea" id="RHEA:17867"/>
    </physiologicalReaction>
</comment>
<keyword evidence="5" id="KW-0783">Tetrahydrobiopterin biosynthesis</keyword>
<evidence type="ECO:0000256" key="11">
    <source>
        <dbReference type="ARBA" id="ARBA00047429"/>
    </source>
</evidence>
<dbReference type="EMBL" id="OA882181">
    <property type="protein sequence ID" value="CAD7273571.1"/>
    <property type="molecule type" value="Genomic_DNA"/>
</dbReference>
<dbReference type="Pfam" id="PF13561">
    <property type="entry name" value="adh_short_C2"/>
    <property type="match status" value="1"/>
</dbReference>
<keyword evidence="3" id="KW-0521">NADP</keyword>
<evidence type="ECO:0000256" key="12">
    <source>
        <dbReference type="ARBA" id="ARBA00047536"/>
    </source>
</evidence>
<reference evidence="13" key="1">
    <citation type="submission" date="2020-11" db="EMBL/GenBank/DDBJ databases">
        <authorList>
            <person name="Tran Van P."/>
        </authorList>
    </citation>
    <scope>NUCLEOTIDE SEQUENCE</scope>
</reference>
<protein>
    <recommendedName>
        <fullName evidence="8">Dihydropteridine reductase</fullName>
        <ecNumber evidence="7">1.5.1.34</ecNumber>
    </recommendedName>
    <alternativeName>
        <fullName evidence="10">HDHPR</fullName>
    </alternativeName>
    <alternativeName>
        <fullName evidence="9">Quinoid dihydropteridine reductase</fullName>
    </alternativeName>
</protein>
<dbReference type="PROSITE" id="PS00061">
    <property type="entry name" value="ADH_SHORT"/>
    <property type="match status" value="1"/>
</dbReference>
<evidence type="ECO:0000256" key="10">
    <source>
        <dbReference type="ARBA" id="ARBA00042518"/>
    </source>
</evidence>
<evidence type="ECO:0000256" key="2">
    <source>
        <dbReference type="ARBA" id="ARBA00011738"/>
    </source>
</evidence>
<evidence type="ECO:0000313" key="13">
    <source>
        <dbReference type="EMBL" id="CAD7273571.1"/>
    </source>
</evidence>
<dbReference type="Gene3D" id="3.40.50.720">
    <property type="entry name" value="NAD(P)-binding Rossmann-like Domain"/>
    <property type="match status" value="1"/>
</dbReference>
<dbReference type="EMBL" id="CAJPEX010000144">
    <property type="protein sequence ID" value="CAG0913723.1"/>
    <property type="molecule type" value="Genomic_DNA"/>
</dbReference>
<comment type="function">
    <text evidence="6">Catalyzes the conversion of quinonoid dihydrobiopterin into tetrahydrobiopterin.</text>
</comment>
<proteinExistence type="inferred from homology"/>
<comment type="similarity">
    <text evidence="1">Belongs to the short-chain dehydrogenases/reductases (SDR) family.</text>
</comment>
<dbReference type="OrthoDB" id="1204at2759"/>
<evidence type="ECO:0000256" key="1">
    <source>
        <dbReference type="ARBA" id="ARBA00006484"/>
    </source>
</evidence>
<evidence type="ECO:0000256" key="8">
    <source>
        <dbReference type="ARBA" id="ARBA00039520"/>
    </source>
</evidence>
<dbReference type="GO" id="GO:0004155">
    <property type="term" value="F:6,7-dihydropteridine reductase activity"/>
    <property type="evidence" value="ECO:0007669"/>
    <property type="project" value="UniProtKB-EC"/>
</dbReference>
<dbReference type="EC" id="1.5.1.34" evidence="7"/>
<dbReference type="Proteomes" id="UP000678499">
    <property type="component" value="Unassembled WGS sequence"/>
</dbReference>
<dbReference type="GO" id="GO:0070404">
    <property type="term" value="F:NADH binding"/>
    <property type="evidence" value="ECO:0007669"/>
    <property type="project" value="TreeGrafter"/>
</dbReference>
<evidence type="ECO:0000256" key="9">
    <source>
        <dbReference type="ARBA" id="ARBA00041348"/>
    </source>
</evidence>
<accession>A0A7R9BF87</accession>
<comment type="subunit">
    <text evidence="2">Homodimer.</text>
</comment>
<dbReference type="PANTHER" id="PTHR15104:SF0">
    <property type="entry name" value="DIHYDROPTERIDINE REDUCTASE"/>
    <property type="match status" value="1"/>
</dbReference>
<sequence>MSSGRVLIYGGKGALGAACVSHFKSLNYWVGNIDLHVNEQADANVAVKPGDDWTSQASDVTAEVTGILEGQKLDAILCVAGGWAGGNVAASDCIKNADMMWKQSVWSSLIAAHIAGTHLKEGGLVAFCGAQPALKGTPGMIGYGMAKASVHQLVRSLAMKQSGLPANAISVAICPVTLDTPMNRKFMPNGDFGSWTPLDFVSGVFAKWTKHEDRPESGSLIQLMTKDGKTELVPAP</sequence>
<evidence type="ECO:0000256" key="5">
    <source>
        <dbReference type="ARBA" id="ARBA00023007"/>
    </source>
</evidence>
<organism evidence="13">
    <name type="scientific">Notodromas monacha</name>
    <dbReference type="NCBI Taxonomy" id="399045"/>
    <lineage>
        <taxon>Eukaryota</taxon>
        <taxon>Metazoa</taxon>
        <taxon>Ecdysozoa</taxon>
        <taxon>Arthropoda</taxon>
        <taxon>Crustacea</taxon>
        <taxon>Oligostraca</taxon>
        <taxon>Ostracoda</taxon>
        <taxon>Podocopa</taxon>
        <taxon>Podocopida</taxon>
        <taxon>Cypridocopina</taxon>
        <taxon>Cypridoidea</taxon>
        <taxon>Cyprididae</taxon>
        <taxon>Notodromas</taxon>
    </lineage>
</organism>
<dbReference type="InterPro" id="IPR036291">
    <property type="entry name" value="NAD(P)-bd_dom_sf"/>
</dbReference>
<evidence type="ECO:0000256" key="7">
    <source>
        <dbReference type="ARBA" id="ARBA00039153"/>
    </source>
</evidence>
<gene>
    <name evidence="13" type="ORF">NMOB1V02_LOCUS1451</name>
</gene>
<dbReference type="FunFam" id="3.40.50.720:FF:000157">
    <property type="entry name" value="Quinoid dihydropteridine reductase"/>
    <property type="match status" value="1"/>
</dbReference>
<evidence type="ECO:0000256" key="6">
    <source>
        <dbReference type="ARBA" id="ARBA00037099"/>
    </source>
</evidence>
<dbReference type="GO" id="GO:0070402">
    <property type="term" value="F:NADPH binding"/>
    <property type="evidence" value="ECO:0007669"/>
    <property type="project" value="TreeGrafter"/>
</dbReference>
<dbReference type="GO" id="GO:0006559">
    <property type="term" value="P:L-phenylalanine catabolic process"/>
    <property type="evidence" value="ECO:0007669"/>
    <property type="project" value="TreeGrafter"/>
</dbReference>
<keyword evidence="4" id="KW-0560">Oxidoreductase</keyword>
<dbReference type="PANTHER" id="PTHR15104">
    <property type="entry name" value="DIHYDROPTERIDINE REDUCTASE"/>
    <property type="match status" value="1"/>
</dbReference>
<keyword evidence="14" id="KW-1185">Reference proteome</keyword>
<dbReference type="AlphaFoldDB" id="A0A7R9BF87"/>
<dbReference type="GO" id="GO:0005737">
    <property type="term" value="C:cytoplasm"/>
    <property type="evidence" value="ECO:0007669"/>
    <property type="project" value="TreeGrafter"/>
</dbReference>
<evidence type="ECO:0000313" key="14">
    <source>
        <dbReference type="Proteomes" id="UP000678499"/>
    </source>
</evidence>
<name>A0A7R9BF87_9CRUS</name>